<dbReference type="SUPFAM" id="SSF141571">
    <property type="entry name" value="Pentapeptide repeat-like"/>
    <property type="match status" value="1"/>
</dbReference>
<dbReference type="Proteomes" id="UP001204953">
    <property type="component" value="Unassembled WGS sequence"/>
</dbReference>
<sequence>MADDRHIALLKQGVEGWNQWRESNYLIVPDLSGADLSRANLNHVNLTGAYLCETDLRMANVSEADLTGANLRGANLRGANLRGTTLNQANLAGTDLSGAHLMLVNLIEANLTWANLSEANLKVANLTGANLSEANVKMANLSGANLSEVNFRLANLSEANLRMANLSGANLEKIQALKTDFSKAILTGVCLDSWQTNSEVNLTDVICDYVYIGIGEEERRPAQGNFAPGEFINFLRNSLNKAGLTNPNPVTSVQNYDVAIEANSSNWSPTLVEIPEPSEAIQNPIISPNLSQEVGKFTESTQPVSPNWLQRIETIPEPPQAASFNSSQGIEKSSPLPQVANNNYPPANLPKEIMEVEQILKGIERDLSRSKWSEVTEEIKKLLQDLTAIYPTNTPLEKVIVVAAAIKQMEGNSPLKATIMNGVKEAGTEILNELVEHPLSKIFLAAIE</sequence>
<protein>
    <submittedName>
        <fullName evidence="3">Pentapeptide repeat-containing protein</fullName>
    </submittedName>
</protein>
<dbReference type="AlphaFoldDB" id="A0AAE3GT73"/>
<dbReference type="PANTHER" id="PTHR47485:SF1">
    <property type="entry name" value="THYLAKOID LUMENAL 17.4 KDA PROTEIN, CHLOROPLASTIC"/>
    <property type="match status" value="1"/>
</dbReference>
<organism evidence="3 4">
    <name type="scientific">Limnofasciculus baicalensis BBK-W-15</name>
    <dbReference type="NCBI Taxonomy" id="2699891"/>
    <lineage>
        <taxon>Bacteria</taxon>
        <taxon>Bacillati</taxon>
        <taxon>Cyanobacteriota</taxon>
        <taxon>Cyanophyceae</taxon>
        <taxon>Coleofasciculales</taxon>
        <taxon>Coleofasciculaceae</taxon>
        <taxon>Limnofasciculus</taxon>
        <taxon>Limnofasciculus baicalensis</taxon>
    </lineage>
</organism>
<keyword evidence="4" id="KW-1185">Reference proteome</keyword>
<keyword evidence="1" id="KW-0677">Repeat</keyword>
<dbReference type="Gene3D" id="2.160.20.80">
    <property type="entry name" value="E3 ubiquitin-protein ligase SopA"/>
    <property type="match status" value="1"/>
</dbReference>
<accession>A0AAE3GT73</accession>
<dbReference type="RefSeq" id="WP_254012243.1">
    <property type="nucleotide sequence ID" value="NZ_JAMZMM010000117.1"/>
</dbReference>
<dbReference type="PANTHER" id="PTHR47485">
    <property type="entry name" value="THYLAKOID LUMENAL 17.4 KDA PROTEIN, CHLOROPLASTIC"/>
    <property type="match status" value="1"/>
</dbReference>
<evidence type="ECO:0000313" key="4">
    <source>
        <dbReference type="Proteomes" id="UP001204953"/>
    </source>
</evidence>
<evidence type="ECO:0000256" key="1">
    <source>
        <dbReference type="ARBA" id="ARBA00022737"/>
    </source>
</evidence>
<gene>
    <name evidence="3" type="ORF">NJ959_13455</name>
</gene>
<dbReference type="EMBL" id="JAMZMM010000117">
    <property type="protein sequence ID" value="MCP2729458.1"/>
    <property type="molecule type" value="Genomic_DNA"/>
</dbReference>
<dbReference type="Pfam" id="PF00805">
    <property type="entry name" value="Pentapeptide"/>
    <property type="match status" value="3"/>
</dbReference>
<dbReference type="InterPro" id="IPR001646">
    <property type="entry name" value="5peptide_repeat"/>
</dbReference>
<reference evidence="3" key="1">
    <citation type="submission" date="2022-06" db="EMBL/GenBank/DDBJ databases">
        <title>New cyanobacteria of genus Symplocastrum in benthos of Lake Baikal.</title>
        <authorList>
            <person name="Sorokovikova E."/>
            <person name="Tikhonova I."/>
            <person name="Krasnopeev A."/>
            <person name="Evseev P."/>
            <person name="Gladkikh A."/>
            <person name="Belykh O."/>
        </authorList>
    </citation>
    <scope>NUCLEOTIDE SEQUENCE</scope>
    <source>
        <strain evidence="3">BBK-W-15</strain>
    </source>
</reference>
<evidence type="ECO:0000256" key="2">
    <source>
        <dbReference type="SAM" id="MobiDB-lite"/>
    </source>
</evidence>
<proteinExistence type="predicted"/>
<feature type="compositionally biased region" description="Polar residues" evidence="2">
    <location>
        <begin position="322"/>
        <end position="345"/>
    </location>
</feature>
<name>A0AAE3GT73_9CYAN</name>
<comment type="caution">
    <text evidence="3">The sequence shown here is derived from an EMBL/GenBank/DDBJ whole genome shotgun (WGS) entry which is preliminary data.</text>
</comment>
<evidence type="ECO:0000313" key="3">
    <source>
        <dbReference type="EMBL" id="MCP2729458.1"/>
    </source>
</evidence>
<feature type="region of interest" description="Disordered" evidence="2">
    <location>
        <begin position="319"/>
        <end position="345"/>
    </location>
</feature>